<dbReference type="HOGENOM" id="CLU_455188_0_0_1"/>
<dbReference type="Pfam" id="PF12017">
    <property type="entry name" value="Tnp_P_element"/>
    <property type="match status" value="1"/>
</dbReference>
<protein>
    <recommendedName>
        <fullName evidence="6">Pre-C2HC domain-containing protein</fullName>
    </recommendedName>
</protein>
<feature type="domain" description="Transposable element P transposase-like RNase H" evidence="3">
    <location>
        <begin position="326"/>
        <end position="368"/>
    </location>
</feature>
<feature type="region of interest" description="Disordered" evidence="1">
    <location>
        <begin position="251"/>
        <end position="271"/>
    </location>
</feature>
<dbReference type="PhylomeDB" id="D7EJM8"/>
<organism evidence="4 5">
    <name type="scientific">Tribolium castaneum</name>
    <name type="common">Red flour beetle</name>
    <dbReference type="NCBI Taxonomy" id="7070"/>
    <lineage>
        <taxon>Eukaryota</taxon>
        <taxon>Metazoa</taxon>
        <taxon>Ecdysozoa</taxon>
        <taxon>Arthropoda</taxon>
        <taxon>Hexapoda</taxon>
        <taxon>Insecta</taxon>
        <taxon>Pterygota</taxon>
        <taxon>Neoptera</taxon>
        <taxon>Endopterygota</taxon>
        <taxon>Coleoptera</taxon>
        <taxon>Polyphaga</taxon>
        <taxon>Cucujiformia</taxon>
        <taxon>Tenebrionidae</taxon>
        <taxon>Tenebrionidae incertae sedis</taxon>
        <taxon>Tribolium</taxon>
    </lineage>
</organism>
<dbReference type="InterPro" id="IPR036691">
    <property type="entry name" value="Endo/exonu/phosph_ase_sf"/>
</dbReference>
<proteinExistence type="predicted"/>
<dbReference type="EMBL" id="KQ973213">
    <property type="protein sequence ID" value="EFA12788.1"/>
    <property type="molecule type" value="Genomic_DNA"/>
</dbReference>
<dbReference type="Gene3D" id="3.60.10.10">
    <property type="entry name" value="Endonuclease/exonuclease/phosphatase"/>
    <property type="match status" value="1"/>
</dbReference>
<name>D7EJM8_TRICA</name>
<dbReference type="AlphaFoldDB" id="D7EJM8"/>
<evidence type="ECO:0000259" key="3">
    <source>
        <dbReference type="Pfam" id="PF21787"/>
    </source>
</evidence>
<evidence type="ECO:0000313" key="4">
    <source>
        <dbReference type="EMBL" id="EFA12788.1"/>
    </source>
</evidence>
<dbReference type="PANTHER" id="PTHR33273:SF2">
    <property type="entry name" value="ENDONUCLEASE_EXONUCLEASE_PHOSPHATASE DOMAIN-CONTAINING PROTEIN"/>
    <property type="match status" value="1"/>
</dbReference>
<dbReference type="PANTHER" id="PTHR33273">
    <property type="entry name" value="DOMAIN-CONTAINING PROTEIN, PUTATIVE-RELATED"/>
    <property type="match status" value="1"/>
</dbReference>
<feature type="domain" description="THAP9-like helix-turn-helix" evidence="2">
    <location>
        <begin position="277"/>
        <end position="318"/>
    </location>
</feature>
<dbReference type="Pfam" id="PF21787">
    <property type="entry name" value="TNP-like_RNaseH_N"/>
    <property type="match status" value="1"/>
</dbReference>
<gene>
    <name evidence="4" type="primary">GLEAN_10624</name>
    <name evidence="4" type="ORF">TcasGA2_TC010624</name>
</gene>
<dbReference type="InParanoid" id="D7EJM8"/>
<evidence type="ECO:0000256" key="1">
    <source>
        <dbReference type="SAM" id="MobiDB-lite"/>
    </source>
</evidence>
<dbReference type="SUPFAM" id="SSF56219">
    <property type="entry name" value="DNase I-like"/>
    <property type="match status" value="1"/>
</dbReference>
<evidence type="ECO:0000259" key="2">
    <source>
        <dbReference type="Pfam" id="PF12017"/>
    </source>
</evidence>
<keyword evidence="5" id="KW-1185">Reference proteome</keyword>
<feature type="compositionally biased region" description="Polar residues" evidence="1">
    <location>
        <begin position="138"/>
        <end position="153"/>
    </location>
</feature>
<reference evidence="4 5" key="1">
    <citation type="journal article" date="2008" name="Nature">
        <title>The genome of the model beetle and pest Tribolium castaneum.</title>
        <authorList>
            <consortium name="Tribolium Genome Sequencing Consortium"/>
            <person name="Richards S."/>
            <person name="Gibbs R.A."/>
            <person name="Weinstock G.M."/>
            <person name="Brown S.J."/>
            <person name="Denell R."/>
            <person name="Beeman R.W."/>
            <person name="Gibbs R."/>
            <person name="Beeman R.W."/>
            <person name="Brown S.J."/>
            <person name="Bucher G."/>
            <person name="Friedrich M."/>
            <person name="Grimmelikhuijzen C.J."/>
            <person name="Klingler M."/>
            <person name="Lorenzen M."/>
            <person name="Richards S."/>
            <person name="Roth S."/>
            <person name="Schroder R."/>
            <person name="Tautz D."/>
            <person name="Zdobnov E.M."/>
            <person name="Muzny D."/>
            <person name="Gibbs R.A."/>
            <person name="Weinstock G.M."/>
            <person name="Attaway T."/>
            <person name="Bell S."/>
            <person name="Buhay C.J."/>
            <person name="Chandrabose M.N."/>
            <person name="Chavez D."/>
            <person name="Clerk-Blankenburg K.P."/>
            <person name="Cree A."/>
            <person name="Dao M."/>
            <person name="Davis C."/>
            <person name="Chacko J."/>
            <person name="Dinh H."/>
            <person name="Dugan-Rocha S."/>
            <person name="Fowler G."/>
            <person name="Garner T.T."/>
            <person name="Garnes J."/>
            <person name="Gnirke A."/>
            <person name="Hawes A."/>
            <person name="Hernandez J."/>
            <person name="Hines S."/>
            <person name="Holder M."/>
            <person name="Hume J."/>
            <person name="Jhangiani S.N."/>
            <person name="Joshi V."/>
            <person name="Khan Z.M."/>
            <person name="Jackson L."/>
            <person name="Kovar C."/>
            <person name="Kowis A."/>
            <person name="Lee S."/>
            <person name="Lewis L.R."/>
            <person name="Margolis J."/>
            <person name="Morgan M."/>
            <person name="Nazareth L.V."/>
            <person name="Nguyen N."/>
            <person name="Okwuonu G."/>
            <person name="Parker D."/>
            <person name="Richards S."/>
            <person name="Ruiz S.J."/>
            <person name="Santibanez J."/>
            <person name="Savard J."/>
            <person name="Scherer S.E."/>
            <person name="Schneider B."/>
            <person name="Sodergren E."/>
            <person name="Tautz D."/>
            <person name="Vattahil S."/>
            <person name="Villasana D."/>
            <person name="White C.S."/>
            <person name="Wright R."/>
            <person name="Park Y."/>
            <person name="Beeman R.W."/>
            <person name="Lord J."/>
            <person name="Oppert B."/>
            <person name="Lorenzen M."/>
            <person name="Brown S."/>
            <person name="Wang L."/>
            <person name="Savard J."/>
            <person name="Tautz D."/>
            <person name="Richards S."/>
            <person name="Weinstock G."/>
            <person name="Gibbs R.A."/>
            <person name="Liu Y."/>
            <person name="Worley K."/>
            <person name="Weinstock G."/>
            <person name="Elsik C.G."/>
            <person name="Reese J.T."/>
            <person name="Elhaik E."/>
            <person name="Landan G."/>
            <person name="Graur D."/>
            <person name="Arensburger P."/>
            <person name="Atkinson P."/>
            <person name="Beeman R.W."/>
            <person name="Beidler J."/>
            <person name="Brown S.J."/>
            <person name="Demuth J.P."/>
            <person name="Drury D.W."/>
            <person name="Du Y.Z."/>
            <person name="Fujiwara H."/>
            <person name="Lorenzen M."/>
            <person name="Maselli V."/>
            <person name="Osanai M."/>
            <person name="Park Y."/>
            <person name="Robertson H.M."/>
            <person name="Tu Z."/>
            <person name="Wang J.J."/>
            <person name="Wang S."/>
            <person name="Richards S."/>
            <person name="Song H."/>
            <person name="Zhang L."/>
            <person name="Sodergren E."/>
            <person name="Werner D."/>
            <person name="Stanke M."/>
            <person name="Morgenstern B."/>
            <person name="Solovyev V."/>
            <person name="Kosarev P."/>
            <person name="Brown G."/>
            <person name="Chen H.C."/>
            <person name="Ermolaeva O."/>
            <person name="Hlavina W."/>
            <person name="Kapustin Y."/>
            <person name="Kiryutin B."/>
            <person name="Kitts P."/>
            <person name="Maglott D."/>
            <person name="Pruitt K."/>
            <person name="Sapojnikov V."/>
            <person name="Souvorov A."/>
            <person name="Mackey A.J."/>
            <person name="Waterhouse R.M."/>
            <person name="Wyder S."/>
            <person name="Zdobnov E.M."/>
            <person name="Zdobnov E.M."/>
            <person name="Wyder S."/>
            <person name="Kriventseva E.V."/>
            <person name="Kadowaki T."/>
            <person name="Bork P."/>
            <person name="Aranda M."/>
            <person name="Bao R."/>
            <person name="Beermann A."/>
            <person name="Berns N."/>
            <person name="Bolognesi R."/>
            <person name="Bonneton F."/>
            <person name="Bopp D."/>
            <person name="Brown S.J."/>
            <person name="Bucher G."/>
            <person name="Butts T."/>
            <person name="Chaumot A."/>
            <person name="Denell R.E."/>
            <person name="Ferrier D.E."/>
            <person name="Friedrich M."/>
            <person name="Gordon C.M."/>
            <person name="Jindra M."/>
            <person name="Klingler M."/>
            <person name="Lan Q."/>
            <person name="Lattorff H.M."/>
            <person name="Laudet V."/>
            <person name="von Levetsow C."/>
            <person name="Liu Z."/>
            <person name="Lutz R."/>
            <person name="Lynch J.A."/>
            <person name="da Fonseca R.N."/>
            <person name="Posnien N."/>
            <person name="Reuter R."/>
            <person name="Roth S."/>
            <person name="Savard J."/>
            <person name="Schinko J.B."/>
            <person name="Schmitt C."/>
            <person name="Schoppmeier M."/>
            <person name="Schroder R."/>
            <person name="Shippy T.D."/>
            <person name="Simonnet F."/>
            <person name="Marques-Souza H."/>
            <person name="Tautz D."/>
            <person name="Tomoyasu Y."/>
            <person name="Trauner J."/>
            <person name="Van der Zee M."/>
            <person name="Vervoort M."/>
            <person name="Wittkopp N."/>
            <person name="Wimmer E.A."/>
            <person name="Yang X."/>
            <person name="Jones A.K."/>
            <person name="Sattelle D.B."/>
            <person name="Ebert P.R."/>
            <person name="Nelson D."/>
            <person name="Scott J.G."/>
            <person name="Beeman R.W."/>
            <person name="Muthukrishnan S."/>
            <person name="Kramer K.J."/>
            <person name="Arakane Y."/>
            <person name="Beeman R.W."/>
            <person name="Zhu Q."/>
            <person name="Hogenkamp D."/>
            <person name="Dixit R."/>
            <person name="Oppert B."/>
            <person name="Jiang H."/>
            <person name="Zou Z."/>
            <person name="Marshall J."/>
            <person name="Elpidina E."/>
            <person name="Vinokurov K."/>
            <person name="Oppert C."/>
            <person name="Zou Z."/>
            <person name="Evans J."/>
            <person name="Lu Z."/>
            <person name="Zhao P."/>
            <person name="Sumathipala N."/>
            <person name="Altincicek B."/>
            <person name="Vilcinskas A."/>
            <person name="Williams M."/>
            <person name="Hultmark D."/>
            <person name="Hetru C."/>
            <person name="Jiang H."/>
            <person name="Grimmelikhuijzen C.J."/>
            <person name="Hauser F."/>
            <person name="Cazzamali G."/>
            <person name="Williamson M."/>
            <person name="Park Y."/>
            <person name="Li B."/>
            <person name="Tanaka Y."/>
            <person name="Predel R."/>
            <person name="Neupert S."/>
            <person name="Schachtner J."/>
            <person name="Verleyen P."/>
            <person name="Raible F."/>
            <person name="Bork P."/>
            <person name="Friedrich M."/>
            <person name="Walden K.K."/>
            <person name="Robertson H.M."/>
            <person name="Angeli S."/>
            <person name="Foret S."/>
            <person name="Bucher G."/>
            <person name="Schuetz S."/>
            <person name="Maleszka R."/>
            <person name="Wimmer E.A."/>
            <person name="Beeman R.W."/>
            <person name="Lorenzen M."/>
            <person name="Tomoyasu Y."/>
            <person name="Miller S.C."/>
            <person name="Grossmann D."/>
            <person name="Bucher G."/>
        </authorList>
    </citation>
    <scope>NUCLEOTIDE SEQUENCE [LARGE SCALE GENOMIC DNA]</scope>
    <source>
        <strain evidence="4 5">Georgia GA2</strain>
    </source>
</reference>
<sequence length="600" mass="68462">MNKKGNVPMQMVLVEIKREYKSIYNISNLFGLSVTAEPLKNKGFTIQCHRCQIFGHAQINCNAQFKCMKCGESHSTHLCAKPKTTPPKCANCQGEHTSIYKKCPVRPNILNTPEKITQKPENPWNKKQGKTTRKPQIENLTTKTDENPNNPNSKTKKISQILGNMLLEFCTLNPTDMQMQSFNKQILSIINKTIKLKTMQSRIPDSLPIKIMAWNANGIISIKLETDQYLIEQHIDIALISETHLRPGDKFKTPNYKTYRKDRDQNGRQDRPHLLATSQKRYSDEFKQFALTILFMSPMAYKFLLTTFMLPSIRTLQRFTSKIWIEPGIDETVFEMLRLKVLNLDAEARQCVICMDEMSLKANLYYDKYCQIEAFREDCLEEDFIYSQLTVIELLCPGPSTRTSQYLAQRGIENDYSNDISLTLIEQSIKDSQIIEENDVLPERLAVVEVENNIIRSPQPSPTPSVTLNNPLNPIHRLLRKMMFYQRLAVVEVENNIIRSPQPSPPSLPMILSQGVNDMQPSGSKVDVETNITPLPQPPTSIDPMSIITQSVTDALASGNLITRLRIGWRVERLMSQTKATSFHPPPSLTHFTIKEASAT</sequence>
<dbReference type="InterPro" id="IPR021896">
    <property type="entry name" value="THAP9-like_HTH"/>
</dbReference>
<reference evidence="4 5" key="2">
    <citation type="journal article" date="2010" name="Nucleic Acids Res.">
        <title>BeetleBase in 2010: revisions to provide comprehensive genomic information for Tribolium castaneum.</title>
        <authorList>
            <person name="Kim H.S."/>
            <person name="Murphy T."/>
            <person name="Xia J."/>
            <person name="Caragea D."/>
            <person name="Park Y."/>
            <person name="Beeman R.W."/>
            <person name="Lorenzen M.D."/>
            <person name="Butcher S."/>
            <person name="Manak J.R."/>
            <person name="Brown S.J."/>
        </authorList>
    </citation>
    <scope>NUCLEOTIDE SEQUENCE [LARGE SCALE GENOMIC DNA]</scope>
    <source>
        <strain evidence="4 5">Georgia GA2</strain>
    </source>
</reference>
<evidence type="ECO:0008006" key="6">
    <source>
        <dbReference type="Google" id="ProtNLM"/>
    </source>
</evidence>
<evidence type="ECO:0000313" key="5">
    <source>
        <dbReference type="Proteomes" id="UP000007266"/>
    </source>
</evidence>
<dbReference type="InterPro" id="IPR048365">
    <property type="entry name" value="TNP-like_RNaseH_N"/>
</dbReference>
<accession>D7EJM8</accession>
<feature type="compositionally biased region" description="Basic and acidic residues" evidence="1">
    <location>
        <begin position="259"/>
        <end position="271"/>
    </location>
</feature>
<feature type="region of interest" description="Disordered" evidence="1">
    <location>
        <begin position="113"/>
        <end position="154"/>
    </location>
</feature>
<dbReference type="Proteomes" id="UP000007266">
    <property type="component" value="Unassembled WGS sequence"/>
</dbReference>